<evidence type="ECO:0000313" key="2">
    <source>
        <dbReference type="Proteomes" id="UP000429484"/>
    </source>
</evidence>
<dbReference type="SMR" id="A0AAW9TIF3"/>
<dbReference type="EMBL" id="WISR01000035">
    <property type="protein sequence ID" value="MQW31870.1"/>
    <property type="molecule type" value="Genomic_DNA"/>
</dbReference>
<proteinExistence type="predicted"/>
<protein>
    <submittedName>
        <fullName evidence="1">Uncharacterized protein</fullName>
    </submittedName>
</protein>
<accession>A0AAW9TIF3</accession>
<dbReference type="Proteomes" id="UP000429484">
    <property type="component" value="Unassembled WGS sequence"/>
</dbReference>
<gene>
    <name evidence="1" type="ORF">GHK53_03115</name>
</gene>
<dbReference type="AlphaFoldDB" id="A0AAW9TIF3"/>
<comment type="caution">
    <text evidence="1">The sequence shown here is derived from an EMBL/GenBank/DDBJ whole genome shotgun (WGS) entry which is preliminary data.</text>
</comment>
<reference evidence="1 2" key="1">
    <citation type="journal article" date="2013" name="Genome Biol.">
        <title>Comparative genomics of the core and accessory genomes of 48 Sinorhizobium strains comprising five genospecies.</title>
        <authorList>
            <person name="Sugawara M."/>
            <person name="Epstein B."/>
            <person name="Badgley B.D."/>
            <person name="Unno T."/>
            <person name="Xu L."/>
            <person name="Reese J."/>
            <person name="Gyaneshwar P."/>
            <person name="Denny R."/>
            <person name="Mudge J."/>
            <person name="Bharti A.K."/>
            <person name="Farmer A.D."/>
            <person name="May G.D."/>
            <person name="Woodward J.E."/>
            <person name="Medigue C."/>
            <person name="Vallenet D."/>
            <person name="Lajus A."/>
            <person name="Rouy Z."/>
            <person name="Martinez-Vaz B."/>
            <person name="Tiffin P."/>
            <person name="Young N.D."/>
            <person name="Sadowsky M.J."/>
        </authorList>
    </citation>
    <scope>NUCLEOTIDE SEQUENCE [LARGE SCALE GENOMIC DNA]</scope>
    <source>
        <strain evidence="1 2">N6B1</strain>
    </source>
</reference>
<organism evidence="1 2">
    <name type="scientific">Rhizobium meliloti</name>
    <name type="common">Ensifer meliloti</name>
    <name type="synonym">Sinorhizobium meliloti</name>
    <dbReference type="NCBI Taxonomy" id="382"/>
    <lineage>
        <taxon>Bacteria</taxon>
        <taxon>Pseudomonadati</taxon>
        <taxon>Pseudomonadota</taxon>
        <taxon>Alphaproteobacteria</taxon>
        <taxon>Hyphomicrobiales</taxon>
        <taxon>Rhizobiaceae</taxon>
        <taxon>Sinorhizobium/Ensifer group</taxon>
        <taxon>Sinorhizobium</taxon>
    </lineage>
</organism>
<name>A0AAW9TIF3_RHIML</name>
<evidence type="ECO:0000313" key="1">
    <source>
        <dbReference type="EMBL" id="MQW31870.1"/>
    </source>
</evidence>
<sequence>MSLYHQAFELYGPLCLWSTKEMKSPSLLDVIDAASRLKREGNMASRRFAERLEVLPFLDDKKP</sequence>
<dbReference type="KEGG" id="smer:DU99_27470"/>